<protein>
    <submittedName>
        <fullName evidence="1">Uncharacterized protein</fullName>
    </submittedName>
</protein>
<comment type="caution">
    <text evidence="1">The sequence shown here is derived from an EMBL/GenBank/DDBJ whole genome shotgun (WGS) entry which is preliminary data.</text>
</comment>
<dbReference type="RefSeq" id="WP_082139058.1">
    <property type="nucleotide sequence ID" value="NZ_JAOPLX010000006.1"/>
</dbReference>
<dbReference type="AlphaFoldDB" id="A0AAJ1P9R8"/>
<evidence type="ECO:0000313" key="2">
    <source>
        <dbReference type="Proteomes" id="UP001157379"/>
    </source>
</evidence>
<gene>
    <name evidence="1" type="ORF">OB936_03845</name>
</gene>
<reference evidence="1" key="2">
    <citation type="submission" date="2023-04" db="EMBL/GenBank/DDBJ databases">
        <authorList>
            <person name="Orihara K."/>
        </authorList>
    </citation>
    <scope>NUCLEOTIDE SEQUENCE</scope>
    <source>
        <strain evidence="1">YIT 13057</strain>
    </source>
</reference>
<dbReference type="Proteomes" id="UP001157379">
    <property type="component" value="Unassembled WGS sequence"/>
</dbReference>
<proteinExistence type="predicted"/>
<reference evidence="1" key="1">
    <citation type="journal article" date="2023" name="Gut Microbes">
        <title>Characterization of Bifidobacterium kashiwanohense that utilizes both milk- and plant-derived oligosaccharides.</title>
        <authorList>
            <person name="Orihara K."/>
            <person name="Yahagi K."/>
            <person name="Saito Y."/>
            <person name="Watanabe Y."/>
            <person name="Sasai T."/>
            <person name="Hara T."/>
            <person name="Tsukuda N."/>
            <person name="Oki K."/>
            <person name="Fujimoto J."/>
            <person name="Matsuki T."/>
        </authorList>
    </citation>
    <scope>NUCLEOTIDE SEQUENCE</scope>
    <source>
        <strain evidence="1">YIT 13057</strain>
    </source>
</reference>
<dbReference type="EMBL" id="JAOPMD010000007">
    <property type="protein sequence ID" value="MDH7899348.1"/>
    <property type="molecule type" value="Genomic_DNA"/>
</dbReference>
<evidence type="ECO:0000313" key="1">
    <source>
        <dbReference type="EMBL" id="MDH7899348.1"/>
    </source>
</evidence>
<organism evidence="1 2">
    <name type="scientific">Bifidobacterium catenulatum subsp. kashiwanohense</name>
    <dbReference type="NCBI Taxonomy" id="630129"/>
    <lineage>
        <taxon>Bacteria</taxon>
        <taxon>Bacillati</taxon>
        <taxon>Actinomycetota</taxon>
        <taxon>Actinomycetes</taxon>
        <taxon>Bifidobacteriales</taxon>
        <taxon>Bifidobacteriaceae</taxon>
        <taxon>Bifidobacterium</taxon>
    </lineage>
</organism>
<name>A0AAJ1P9R8_9BIFI</name>
<accession>A0AAJ1P9R8</accession>
<sequence>MCIECYVDKNRITPLLNPLECLENHTQYICGACGRCICIEHDPKRGLQRWNFPFKSLEIAKLYLRTADYSMKKPCGIYELKSENGRLSYKIFANIEDLQLYLKKNKGKICKDMKPVFIIEEYREYANTQIRKLTSDEIQKYMSER</sequence>